<gene>
    <name evidence="5" type="ORF">STAFG_4616</name>
</gene>
<reference evidence="5 6" key="1">
    <citation type="submission" date="2013-02" db="EMBL/GenBank/DDBJ databases">
        <title>Draft Genome Sequence of Streptomyces afghaniensis, Which Produces Compounds of the Julimycin B-Complex.</title>
        <authorList>
            <person name="Gruening B.A."/>
            <person name="Praeg A."/>
            <person name="Erxleben A."/>
            <person name="Guenther S."/>
            <person name="Fiedler H.-P."/>
            <person name="Goodfellow M."/>
            <person name="Mueller M."/>
        </authorList>
    </citation>
    <scope>NUCLEOTIDE SEQUENCE [LARGE SCALE GENOMIC DNA]</scope>
    <source>
        <strain evidence="5 6">772</strain>
    </source>
</reference>
<evidence type="ECO:0000256" key="2">
    <source>
        <dbReference type="ARBA" id="ARBA00022679"/>
    </source>
</evidence>
<dbReference type="EMBL" id="AOPY01001462">
    <property type="protein sequence ID" value="EPJ38355.1"/>
    <property type="molecule type" value="Genomic_DNA"/>
</dbReference>
<dbReference type="PANTHER" id="PTHR33841">
    <property type="entry name" value="DNA METHYLTRANSFERASE YEEA-RELATED"/>
    <property type="match status" value="1"/>
</dbReference>
<evidence type="ECO:0000256" key="3">
    <source>
        <dbReference type="ARBA" id="ARBA00022691"/>
    </source>
</evidence>
<keyword evidence="6" id="KW-1185">Reference proteome</keyword>
<dbReference type="Gene3D" id="3.40.50.150">
    <property type="entry name" value="Vaccinia Virus protein VP39"/>
    <property type="match status" value="1"/>
</dbReference>
<evidence type="ECO:0000313" key="5">
    <source>
        <dbReference type="EMBL" id="EPJ38355.1"/>
    </source>
</evidence>
<keyword evidence="2" id="KW-0808">Transferase</keyword>
<accession>S4MS52</accession>
<feature type="domain" description="Type II methyltransferase M.Eco57I C-terminal" evidence="4">
    <location>
        <begin position="318"/>
        <end position="516"/>
    </location>
</feature>
<comment type="caution">
    <text evidence="5">The sequence shown here is derived from an EMBL/GenBank/DDBJ whole genome shotgun (WGS) entry which is preliminary data.</text>
</comment>
<dbReference type="OrthoDB" id="4280289at2"/>
<dbReference type="Proteomes" id="UP000015001">
    <property type="component" value="Unassembled WGS sequence"/>
</dbReference>
<dbReference type="SUPFAM" id="SSF53335">
    <property type="entry name" value="S-adenosyl-L-methionine-dependent methyltransferases"/>
    <property type="match status" value="1"/>
</dbReference>
<dbReference type="PANTHER" id="PTHR33841:SF5">
    <property type="entry name" value="DNA METHYLASE (MODIFICATION METHYLASE) (METHYLTRANSFERASE)-RELATED"/>
    <property type="match status" value="1"/>
</dbReference>
<organism evidence="5 6">
    <name type="scientific">Streptomyces afghaniensis 772</name>
    <dbReference type="NCBI Taxonomy" id="1283301"/>
    <lineage>
        <taxon>Bacteria</taxon>
        <taxon>Bacillati</taxon>
        <taxon>Actinomycetota</taxon>
        <taxon>Actinomycetes</taxon>
        <taxon>Kitasatosporales</taxon>
        <taxon>Streptomycetaceae</taxon>
        <taxon>Streptomyces</taxon>
    </lineage>
</organism>
<name>S4MS52_9ACTN</name>
<proteinExistence type="predicted"/>
<dbReference type="GO" id="GO:0008168">
    <property type="term" value="F:methyltransferase activity"/>
    <property type="evidence" value="ECO:0007669"/>
    <property type="project" value="UniProtKB-KW"/>
</dbReference>
<keyword evidence="1 5" id="KW-0489">Methyltransferase</keyword>
<sequence>MQIHVVRLQLPNCRPGCPSDFLLQRKYFLPRSKFSSTTRRIGWLRFMEELCPALAAALLAHSSSPSEVDWMISRWADSQGSPAAVVDVGAGVGIFTTAAARRWPAAQVWSVDVNPITLGLLALRVHRSFPLRGSDENGPGLRLVLDDFAAWMEHAWTGLPEGRLILGNPPYTRLQLLPREHRDRLWKAAAGLCGRRASLSAIMTALSVKALGSRDGLCFLLPAQWLESDYAVGLRDYVWSLKRRPVELHLFKEELFNDAQVDAVALMIGTEQPTEQPILFSRPGWSKSLSRGNYPPTQWRREFEASKPTAISIPHLQTRLGDLLSARRGVATGANEFFVIPETSRLASGIAKSALRPLVRRLNGLPDVVTEDVLASQPDEEHYWLLAITPTHKEELKELNQYISHGENLGLHQRHLCKARRTWYDLTTEVFYPNLLMGPTTKKVFRFVENEAGATLVNNLYGLRWKENVPEATKSELLTWLRSEEGQTAIRGHARTQGAGLLKIEPRALERVPIPDRFMLQGETLI</sequence>
<dbReference type="InterPro" id="IPR054520">
    <property type="entry name" value="M_Eco57I_C"/>
</dbReference>
<dbReference type="InterPro" id="IPR029063">
    <property type="entry name" value="SAM-dependent_MTases_sf"/>
</dbReference>
<dbReference type="GO" id="GO:0032259">
    <property type="term" value="P:methylation"/>
    <property type="evidence" value="ECO:0007669"/>
    <property type="project" value="UniProtKB-KW"/>
</dbReference>
<dbReference type="CDD" id="cd02440">
    <property type="entry name" value="AdoMet_MTases"/>
    <property type="match status" value="1"/>
</dbReference>
<dbReference type="InterPro" id="IPR050953">
    <property type="entry name" value="N4_N6_ade-DNA_methylase"/>
</dbReference>
<keyword evidence="3" id="KW-0949">S-adenosyl-L-methionine</keyword>
<evidence type="ECO:0000256" key="1">
    <source>
        <dbReference type="ARBA" id="ARBA00022603"/>
    </source>
</evidence>
<evidence type="ECO:0000259" key="4">
    <source>
        <dbReference type="Pfam" id="PF22837"/>
    </source>
</evidence>
<evidence type="ECO:0000313" key="6">
    <source>
        <dbReference type="Proteomes" id="UP000015001"/>
    </source>
</evidence>
<dbReference type="AlphaFoldDB" id="S4MS52"/>
<dbReference type="Pfam" id="PF22837">
    <property type="entry name" value="M_Eco57I_C"/>
    <property type="match status" value="1"/>
</dbReference>
<dbReference type="HOGENOM" id="CLU_020255_0_0_11"/>
<protein>
    <submittedName>
        <fullName evidence="5">Putative Modification methylase SalI</fullName>
    </submittedName>
</protein>